<evidence type="ECO:0000259" key="4">
    <source>
        <dbReference type="PROSITE" id="PS51352"/>
    </source>
</evidence>
<dbReference type="PROSITE" id="PS50005">
    <property type="entry name" value="TPR"/>
    <property type="match status" value="1"/>
</dbReference>
<dbReference type="GO" id="GO:0016491">
    <property type="term" value="F:oxidoreductase activity"/>
    <property type="evidence" value="ECO:0007669"/>
    <property type="project" value="InterPro"/>
</dbReference>
<organism evidence="5 6">
    <name type="scientific">Paludisphaera borealis</name>
    <dbReference type="NCBI Taxonomy" id="1387353"/>
    <lineage>
        <taxon>Bacteria</taxon>
        <taxon>Pseudomonadati</taxon>
        <taxon>Planctomycetota</taxon>
        <taxon>Planctomycetia</taxon>
        <taxon>Isosphaerales</taxon>
        <taxon>Isosphaeraceae</taxon>
        <taxon>Paludisphaera</taxon>
    </lineage>
</organism>
<dbReference type="EMBL" id="CP019082">
    <property type="protein sequence ID" value="APW62646.1"/>
    <property type="molecule type" value="Genomic_DNA"/>
</dbReference>
<dbReference type="RefSeq" id="WP_076348900.1">
    <property type="nucleotide sequence ID" value="NZ_CP019082.1"/>
</dbReference>
<reference evidence="6" key="1">
    <citation type="submission" date="2016-12" db="EMBL/GenBank/DDBJ databases">
        <title>Comparative genomics of four Isosphaeraceae planctomycetes: a common pool of plasmids and glycoside hydrolase genes.</title>
        <authorList>
            <person name="Ivanova A."/>
        </authorList>
    </citation>
    <scope>NUCLEOTIDE SEQUENCE [LARGE SCALE GENOMIC DNA]</scope>
    <source>
        <strain evidence="6">PX4</strain>
    </source>
</reference>
<dbReference type="GO" id="GO:0016209">
    <property type="term" value="F:antioxidant activity"/>
    <property type="evidence" value="ECO:0007669"/>
    <property type="project" value="InterPro"/>
</dbReference>
<feature type="domain" description="Thioredoxin" evidence="4">
    <location>
        <begin position="501"/>
        <end position="641"/>
    </location>
</feature>
<evidence type="ECO:0000313" key="5">
    <source>
        <dbReference type="EMBL" id="APW62646.1"/>
    </source>
</evidence>
<evidence type="ECO:0000256" key="2">
    <source>
        <dbReference type="SAM" id="MobiDB-lite"/>
    </source>
</evidence>
<feature type="repeat" description="TPR" evidence="1">
    <location>
        <begin position="455"/>
        <end position="488"/>
    </location>
</feature>
<gene>
    <name evidence="5" type="primary">resA_16</name>
    <name evidence="5" type="ORF">BSF38_04196</name>
</gene>
<dbReference type="GO" id="GO:0006950">
    <property type="term" value="P:response to stress"/>
    <property type="evidence" value="ECO:0007669"/>
    <property type="project" value="UniProtKB-ARBA"/>
</dbReference>
<dbReference type="SUPFAM" id="SSF52833">
    <property type="entry name" value="Thioredoxin-like"/>
    <property type="match status" value="1"/>
</dbReference>
<dbReference type="InterPro" id="IPR050553">
    <property type="entry name" value="Thioredoxin_ResA/DsbE_sf"/>
</dbReference>
<keyword evidence="3" id="KW-0732">Signal</keyword>
<proteinExistence type="predicted"/>
<dbReference type="InterPro" id="IPR019734">
    <property type="entry name" value="TPR_rpt"/>
</dbReference>
<feature type="region of interest" description="Disordered" evidence="2">
    <location>
        <begin position="633"/>
        <end position="654"/>
    </location>
</feature>
<protein>
    <submittedName>
        <fullName evidence="5">Thiol-disulfide oxidoreductase ResA</fullName>
    </submittedName>
</protein>
<feature type="signal peptide" evidence="3">
    <location>
        <begin position="1"/>
        <end position="23"/>
    </location>
</feature>
<dbReference type="CDD" id="cd02966">
    <property type="entry name" value="TlpA_like_family"/>
    <property type="match status" value="1"/>
</dbReference>
<dbReference type="InterPro" id="IPR013766">
    <property type="entry name" value="Thioredoxin_domain"/>
</dbReference>
<dbReference type="OrthoDB" id="252709at2"/>
<dbReference type="Pfam" id="PF00578">
    <property type="entry name" value="AhpC-TSA"/>
    <property type="match status" value="1"/>
</dbReference>
<evidence type="ECO:0000256" key="1">
    <source>
        <dbReference type="PROSITE-ProRule" id="PRU00339"/>
    </source>
</evidence>
<keyword evidence="6" id="KW-1185">Reference proteome</keyword>
<evidence type="ECO:0000256" key="3">
    <source>
        <dbReference type="SAM" id="SignalP"/>
    </source>
</evidence>
<dbReference type="PROSITE" id="PS51352">
    <property type="entry name" value="THIOREDOXIN_2"/>
    <property type="match status" value="1"/>
</dbReference>
<name>A0A1U7CUR7_9BACT</name>
<evidence type="ECO:0000313" key="6">
    <source>
        <dbReference type="Proteomes" id="UP000186309"/>
    </source>
</evidence>
<dbReference type="InterPro" id="IPR011990">
    <property type="entry name" value="TPR-like_helical_dom_sf"/>
</dbReference>
<dbReference type="InterPro" id="IPR036249">
    <property type="entry name" value="Thioredoxin-like_sf"/>
</dbReference>
<dbReference type="Gene3D" id="1.25.40.10">
    <property type="entry name" value="Tetratricopeptide repeat domain"/>
    <property type="match status" value="1"/>
</dbReference>
<dbReference type="PANTHER" id="PTHR42852">
    <property type="entry name" value="THIOL:DISULFIDE INTERCHANGE PROTEIN DSBE"/>
    <property type="match status" value="1"/>
</dbReference>
<dbReference type="Gene3D" id="3.40.30.10">
    <property type="entry name" value="Glutaredoxin"/>
    <property type="match status" value="1"/>
</dbReference>
<dbReference type="AlphaFoldDB" id="A0A1U7CUR7"/>
<feature type="chain" id="PRO_5011984593" evidence="3">
    <location>
        <begin position="24"/>
        <end position="654"/>
    </location>
</feature>
<dbReference type="KEGG" id="pbor:BSF38_04196"/>
<dbReference type="STRING" id="1387353.BSF38_04196"/>
<dbReference type="InterPro" id="IPR000866">
    <property type="entry name" value="AhpC/TSA"/>
</dbReference>
<accession>A0A1U7CUR7</accession>
<keyword evidence="1" id="KW-0802">TPR repeat</keyword>
<sequence length="654" mass="70247">MRKLGYTAALLGCLSAGAASAPAADTTPKAMLNLRPTRGGVEYDTPADQAAIDACKVELVTDAQKRTIGYALRDGQGKLLRRFIITNGGKALNQWSYFQDGFEVYRESDVNGDRSLDECRWMNSGGTRIAAIQDGKIAAWKRISAEEASKMAVQALVTNDAALLDSLMATPEELKAAGVPDSVIAKVTADAPKRAEAVQALLKTLVGWTEKTVWNRFDGTLPHVIPADPATGVAKDLVLYENAVIFAGAPAAQAAGGQQAKLSFLQVPEMIKIDDAWKFVELPRAVDPEKPVVATSSGLRSAIYEIAGVGDAPQHDAEMEAALKTLADYDKANSALAAGADKKEAARFHVDRIPLLRGVVKASKDADDQLSYNKQIVDSLVAAYQTGAYPQGRKVLDGIIEKKGPLASYAAFRAIGAEFVMRSEEPGGNYVTSQKKWMSELEVFLKDFAKSDEAPEAWLQLGSANEFNAEEDKAREDYAKLVEAFPESLAGKKAAGALRRLDLVGKSVSIKGTGAQGEAVDTSQLQGKTVLVVFWASWGGQSVRREIPDLLKVAEKYRAKGLQIVGVSLDTEKADLEAFQKEQKLDWPEIFEPGGIDGRLAVEYGVGSLPTMFLIDAQGKVVNRNLRTASEADRQIEKTLGQKSPAGVALGGEK</sequence>
<dbReference type="PANTHER" id="PTHR42852:SF18">
    <property type="entry name" value="CHROMOSOME UNDETERMINED SCAFFOLD_47, WHOLE GENOME SHOTGUN SEQUENCE"/>
    <property type="match status" value="1"/>
</dbReference>
<dbReference type="Proteomes" id="UP000186309">
    <property type="component" value="Chromosome"/>
</dbReference>